<gene>
    <name evidence="2" type="ORF">GOP47_0000462</name>
</gene>
<sequence length="111" mass="11998">MVLHLSSVAFLFPPPSLTSSSPQTYPCALASLPTKSSLLTLQSTTKYANLISVNFQPLILASIRSKRTSIVPSVMQVTMRMACLPCLSGIGILHQGAQLEANSSLMYEQRD</sequence>
<evidence type="ECO:0000313" key="2">
    <source>
        <dbReference type="EMBL" id="KAI5084293.1"/>
    </source>
</evidence>
<reference evidence="2" key="1">
    <citation type="submission" date="2021-01" db="EMBL/GenBank/DDBJ databases">
        <title>Adiantum capillus-veneris genome.</title>
        <authorList>
            <person name="Fang Y."/>
            <person name="Liao Q."/>
        </authorList>
    </citation>
    <scope>NUCLEOTIDE SEQUENCE</scope>
    <source>
        <strain evidence="2">H3</strain>
        <tissue evidence="2">Leaf</tissue>
    </source>
</reference>
<name>A0A9D4ZQR4_ADICA</name>
<feature type="chain" id="PRO_5039417611" evidence="1">
    <location>
        <begin position="19"/>
        <end position="111"/>
    </location>
</feature>
<dbReference type="Proteomes" id="UP000886520">
    <property type="component" value="Chromosome 1"/>
</dbReference>
<dbReference type="EMBL" id="JABFUD020000001">
    <property type="protein sequence ID" value="KAI5084293.1"/>
    <property type="molecule type" value="Genomic_DNA"/>
</dbReference>
<evidence type="ECO:0000256" key="1">
    <source>
        <dbReference type="SAM" id="SignalP"/>
    </source>
</evidence>
<evidence type="ECO:0000313" key="3">
    <source>
        <dbReference type="Proteomes" id="UP000886520"/>
    </source>
</evidence>
<organism evidence="2 3">
    <name type="scientific">Adiantum capillus-veneris</name>
    <name type="common">Maidenhair fern</name>
    <dbReference type="NCBI Taxonomy" id="13818"/>
    <lineage>
        <taxon>Eukaryota</taxon>
        <taxon>Viridiplantae</taxon>
        <taxon>Streptophyta</taxon>
        <taxon>Embryophyta</taxon>
        <taxon>Tracheophyta</taxon>
        <taxon>Polypodiopsida</taxon>
        <taxon>Polypodiidae</taxon>
        <taxon>Polypodiales</taxon>
        <taxon>Pteridineae</taxon>
        <taxon>Pteridaceae</taxon>
        <taxon>Vittarioideae</taxon>
        <taxon>Adiantum</taxon>
    </lineage>
</organism>
<protein>
    <submittedName>
        <fullName evidence="2">Uncharacterized protein</fullName>
    </submittedName>
</protein>
<comment type="caution">
    <text evidence="2">The sequence shown here is derived from an EMBL/GenBank/DDBJ whole genome shotgun (WGS) entry which is preliminary data.</text>
</comment>
<feature type="signal peptide" evidence="1">
    <location>
        <begin position="1"/>
        <end position="18"/>
    </location>
</feature>
<dbReference type="AlphaFoldDB" id="A0A9D4ZQR4"/>
<accession>A0A9D4ZQR4</accession>
<keyword evidence="1" id="KW-0732">Signal</keyword>
<proteinExistence type="predicted"/>
<keyword evidence="3" id="KW-1185">Reference proteome</keyword>